<organism evidence="1 2">
    <name type="scientific">Methanopyrus kandleri (strain AV19 / DSM 6324 / JCM 9639 / NBRC 100938)</name>
    <dbReference type="NCBI Taxonomy" id="190192"/>
    <lineage>
        <taxon>Archaea</taxon>
        <taxon>Methanobacteriati</taxon>
        <taxon>Methanobacteriota</taxon>
        <taxon>Methanomada group</taxon>
        <taxon>Methanopyri</taxon>
        <taxon>Methanopyrales</taxon>
        <taxon>Methanopyraceae</taxon>
        <taxon>Methanopyrus</taxon>
    </lineage>
</organism>
<gene>
    <name evidence="1" type="ordered locus">MK0480</name>
</gene>
<dbReference type="EMBL" id="AE009439">
    <property type="protein sequence ID" value="AAM01695.1"/>
    <property type="molecule type" value="Genomic_DNA"/>
</dbReference>
<sequence>MRSGIRKFRVTHKTFMTRKMDDEMAVISFVDDRHYDTYKEYMERLKELEVSCAVGWVNSLGCEAFFPKSVESILENWHSVEAASQMIHAGVTDVVLLEHNYSKYLFREFHTKFRRSWEKEGISYRAPLGELYPDYVNEIILAHNFLRSLSMDVRGMINVSLHRDRMVVKTSRRECSVWYEDIREDAMETMQAVERALVG</sequence>
<dbReference type="AlphaFoldDB" id="Q8TY26"/>
<dbReference type="Proteomes" id="UP000001826">
    <property type="component" value="Chromosome"/>
</dbReference>
<keyword evidence="2" id="KW-1185">Reference proteome</keyword>
<dbReference type="EnsemblBacteria" id="AAM01695">
    <property type="protein sequence ID" value="AAM01695"/>
    <property type="gene ID" value="MK0480"/>
</dbReference>
<dbReference type="InParanoid" id="Q8TY26"/>
<reference evidence="1 2" key="1">
    <citation type="journal article" date="2002" name="Proc. Natl. Acad. Sci. U.S.A.">
        <title>The complete genome of hyperthermophile Methanopyrus kandleri AV19 and monophyly of archaeal methanogens.</title>
        <authorList>
            <person name="Slesarev A.I."/>
            <person name="Mezhevaya K.V."/>
            <person name="Makarova K.S."/>
            <person name="Polushin N.N."/>
            <person name="Shcherbinina O.V."/>
            <person name="Shakhova V.V."/>
            <person name="Belova G.I."/>
            <person name="Aravind L."/>
            <person name="Natale D.A."/>
            <person name="Rogozin I.B."/>
            <person name="Tatusov R.L."/>
            <person name="Wolf Y.I."/>
            <person name="Stetter K.O."/>
            <person name="Malykh A.G."/>
            <person name="Koonin E.V."/>
            <person name="Kozyavkin S.A."/>
        </authorList>
    </citation>
    <scope>NUCLEOTIDE SEQUENCE [LARGE SCALE GENOMIC DNA]</scope>
    <source>
        <strain evidence="2">AV19 / DSM 6324 / JCM 9639 / NBRC 100938</strain>
    </source>
</reference>
<accession>Q8TY26</accession>
<name>Q8TY26_METKA</name>
<evidence type="ECO:0000313" key="2">
    <source>
        <dbReference type="Proteomes" id="UP000001826"/>
    </source>
</evidence>
<dbReference type="PaxDb" id="190192-MK0480"/>
<protein>
    <submittedName>
        <fullName evidence="1">Uncharacterized protein</fullName>
    </submittedName>
</protein>
<dbReference type="KEGG" id="mka:MK0480"/>
<evidence type="ECO:0000313" key="1">
    <source>
        <dbReference type="EMBL" id="AAM01695.1"/>
    </source>
</evidence>
<dbReference type="HOGENOM" id="CLU_1369537_0_0_2"/>
<proteinExistence type="predicted"/>